<dbReference type="AlphaFoldDB" id="A0A1R3XNV7"/>
<gene>
    <name evidence="5" type="ORF">SAMN05444128_2794</name>
</gene>
<evidence type="ECO:0000313" key="5">
    <source>
        <dbReference type="EMBL" id="SIT92294.1"/>
    </source>
</evidence>
<feature type="domain" description="HTH hxlR-type" evidence="4">
    <location>
        <begin position="13"/>
        <end position="104"/>
    </location>
</feature>
<name>A0A1R3XNV7_9BACT</name>
<dbReference type="InterPro" id="IPR036390">
    <property type="entry name" value="WH_DNA-bd_sf"/>
</dbReference>
<sequence>MTTNNLPQEEASCPAEGILKQLSGKWKPQIFRLALDGPVRFNSLLRQLPGSNKQSVATALKEMEEADILVKTVVQEKPLHIEYTLSEKGQAMVSVFRSMEGFLN</sequence>
<keyword evidence="6" id="KW-1185">Reference proteome</keyword>
<dbReference type="GO" id="GO:0003677">
    <property type="term" value="F:DNA binding"/>
    <property type="evidence" value="ECO:0007669"/>
    <property type="project" value="UniProtKB-KW"/>
</dbReference>
<protein>
    <submittedName>
        <fullName evidence="5">Transcriptional regulator, HxlR family</fullName>
    </submittedName>
</protein>
<dbReference type="PROSITE" id="PS51118">
    <property type="entry name" value="HTH_HXLR"/>
    <property type="match status" value="1"/>
</dbReference>
<dbReference type="STRING" id="1317125.SAMN05444128_2794"/>
<dbReference type="PANTHER" id="PTHR33204">
    <property type="entry name" value="TRANSCRIPTIONAL REGULATOR, MARR FAMILY"/>
    <property type="match status" value="1"/>
</dbReference>
<evidence type="ECO:0000256" key="1">
    <source>
        <dbReference type="ARBA" id="ARBA00023015"/>
    </source>
</evidence>
<organism evidence="5 6">
    <name type="scientific">Pontibacter indicus</name>
    <dbReference type="NCBI Taxonomy" id="1317125"/>
    <lineage>
        <taxon>Bacteria</taxon>
        <taxon>Pseudomonadati</taxon>
        <taxon>Bacteroidota</taxon>
        <taxon>Cytophagia</taxon>
        <taxon>Cytophagales</taxon>
        <taxon>Hymenobacteraceae</taxon>
        <taxon>Pontibacter</taxon>
    </lineage>
</organism>
<evidence type="ECO:0000256" key="3">
    <source>
        <dbReference type="ARBA" id="ARBA00023163"/>
    </source>
</evidence>
<dbReference type="SUPFAM" id="SSF46785">
    <property type="entry name" value="Winged helix' DNA-binding domain"/>
    <property type="match status" value="1"/>
</dbReference>
<dbReference type="OrthoDB" id="8231503at2"/>
<dbReference type="Gene3D" id="1.10.10.10">
    <property type="entry name" value="Winged helix-like DNA-binding domain superfamily/Winged helix DNA-binding domain"/>
    <property type="match status" value="1"/>
</dbReference>
<proteinExistence type="predicted"/>
<dbReference type="EMBL" id="FTPP01000002">
    <property type="protein sequence ID" value="SIT92294.1"/>
    <property type="molecule type" value="Genomic_DNA"/>
</dbReference>
<evidence type="ECO:0000259" key="4">
    <source>
        <dbReference type="PROSITE" id="PS51118"/>
    </source>
</evidence>
<dbReference type="InterPro" id="IPR036388">
    <property type="entry name" value="WH-like_DNA-bd_sf"/>
</dbReference>
<evidence type="ECO:0000313" key="6">
    <source>
        <dbReference type="Proteomes" id="UP000187181"/>
    </source>
</evidence>
<accession>A0A1R3XNV7</accession>
<dbReference type="Pfam" id="PF01638">
    <property type="entry name" value="HxlR"/>
    <property type="match status" value="1"/>
</dbReference>
<dbReference type="InterPro" id="IPR002577">
    <property type="entry name" value="HTH_HxlR"/>
</dbReference>
<dbReference type="Proteomes" id="UP000187181">
    <property type="component" value="Unassembled WGS sequence"/>
</dbReference>
<keyword evidence="3" id="KW-0804">Transcription</keyword>
<keyword evidence="1" id="KW-0805">Transcription regulation</keyword>
<keyword evidence="2" id="KW-0238">DNA-binding</keyword>
<reference evidence="6" key="1">
    <citation type="submission" date="2017-01" db="EMBL/GenBank/DDBJ databases">
        <authorList>
            <person name="Varghese N."/>
            <person name="Submissions S."/>
        </authorList>
    </citation>
    <scope>NUCLEOTIDE SEQUENCE [LARGE SCALE GENOMIC DNA]</scope>
    <source>
        <strain evidence="6">LP100</strain>
    </source>
</reference>
<evidence type="ECO:0000256" key="2">
    <source>
        <dbReference type="ARBA" id="ARBA00023125"/>
    </source>
</evidence>
<dbReference type="RefSeq" id="WP_076669706.1">
    <property type="nucleotide sequence ID" value="NZ_FTPP01000002.1"/>
</dbReference>